<comment type="caution">
    <text evidence="13">The sequence shown here is derived from an EMBL/GenBank/DDBJ whole genome shotgun (WGS) entry which is preliminary data.</text>
</comment>
<dbReference type="SUPFAM" id="SSF50978">
    <property type="entry name" value="WD40 repeat-like"/>
    <property type="match status" value="1"/>
</dbReference>
<comment type="similarity">
    <text evidence="1 9">Belongs to the WD repeat coronin family.</text>
</comment>
<dbReference type="Proteomes" id="UP000033140">
    <property type="component" value="Unassembled WGS sequence"/>
</dbReference>
<dbReference type="GO" id="GO:0030479">
    <property type="term" value="C:actin cortical patch"/>
    <property type="evidence" value="ECO:0007669"/>
    <property type="project" value="UniProtKB-ARBA"/>
</dbReference>
<dbReference type="FunFam" id="2.130.10.10:FF:000197">
    <property type="entry name" value="Coronin"/>
    <property type="match status" value="1"/>
</dbReference>
<feature type="repeat" description="WD" evidence="8">
    <location>
        <begin position="77"/>
        <end position="111"/>
    </location>
</feature>
<dbReference type="AlphaFoldDB" id="A0A0E9NHD4"/>
<dbReference type="PROSITE" id="PS50294">
    <property type="entry name" value="WD_REPEATS_REGION"/>
    <property type="match status" value="3"/>
</dbReference>
<feature type="compositionally biased region" description="Basic and acidic residues" evidence="11">
    <location>
        <begin position="475"/>
        <end position="490"/>
    </location>
</feature>
<reference evidence="13 14" key="1">
    <citation type="journal article" date="2011" name="J. Gen. Appl. Microbiol.">
        <title>Draft genome sequencing of the enigmatic yeast Saitoella complicata.</title>
        <authorList>
            <person name="Nishida H."/>
            <person name="Hamamoto M."/>
            <person name="Sugiyama J."/>
        </authorList>
    </citation>
    <scope>NUCLEOTIDE SEQUENCE [LARGE SCALE GENOMIC DNA]</scope>
    <source>
        <strain evidence="13 14">NRRL Y-17804</strain>
    </source>
</reference>
<evidence type="ECO:0000256" key="11">
    <source>
        <dbReference type="SAM" id="MobiDB-lite"/>
    </source>
</evidence>
<dbReference type="SMART" id="SM00320">
    <property type="entry name" value="WD40"/>
    <property type="match status" value="4"/>
</dbReference>
<evidence type="ECO:0000256" key="4">
    <source>
        <dbReference type="ARBA" id="ARBA00022737"/>
    </source>
</evidence>
<reference evidence="13 14" key="2">
    <citation type="journal article" date="2014" name="J. Gen. Appl. Microbiol.">
        <title>The early diverging ascomycetous budding yeast Saitoella complicata has three histone deacetylases belonging to the Clr6, Hos2, and Rpd3 lineages.</title>
        <authorList>
            <person name="Nishida H."/>
            <person name="Matsumoto T."/>
            <person name="Kondo S."/>
            <person name="Hamamoto M."/>
            <person name="Yoshikawa H."/>
        </authorList>
    </citation>
    <scope>NUCLEOTIDE SEQUENCE [LARGE SCALE GENOMIC DNA]</scope>
    <source>
        <strain evidence="13 14">NRRL Y-17804</strain>
    </source>
</reference>
<evidence type="ECO:0000256" key="9">
    <source>
        <dbReference type="RuleBase" id="RU280818"/>
    </source>
</evidence>
<keyword evidence="2" id="KW-0597">Phosphoprotein</keyword>
<dbReference type="GO" id="GO:0051015">
    <property type="term" value="F:actin filament binding"/>
    <property type="evidence" value="ECO:0007669"/>
    <property type="project" value="TreeGrafter"/>
</dbReference>
<keyword evidence="5 10" id="KW-0175">Coiled coil</keyword>
<evidence type="ECO:0000259" key="12">
    <source>
        <dbReference type="SMART" id="SM01166"/>
    </source>
</evidence>
<dbReference type="Pfam" id="PF08953">
    <property type="entry name" value="DUF1899"/>
    <property type="match status" value="1"/>
</dbReference>
<evidence type="ECO:0000313" key="13">
    <source>
        <dbReference type="EMBL" id="GAO48820.1"/>
    </source>
</evidence>
<dbReference type="PROSITE" id="PS50082">
    <property type="entry name" value="WD_REPEATS_2"/>
    <property type="match status" value="3"/>
</dbReference>
<name>A0A0E9NHD4_SAICN</name>
<gene>
    <name evidence="13" type="ORF">G7K_2989-t1</name>
</gene>
<dbReference type="Gene3D" id="2.130.10.10">
    <property type="entry name" value="YVTN repeat-like/Quinoprotein amine dehydrogenase"/>
    <property type="match status" value="1"/>
</dbReference>
<evidence type="ECO:0000256" key="3">
    <source>
        <dbReference type="ARBA" id="ARBA00022574"/>
    </source>
</evidence>
<evidence type="ECO:0000256" key="5">
    <source>
        <dbReference type="ARBA" id="ARBA00023054"/>
    </source>
</evidence>
<proteinExistence type="inferred from homology"/>
<evidence type="ECO:0000313" key="14">
    <source>
        <dbReference type="Proteomes" id="UP000033140"/>
    </source>
</evidence>
<feature type="repeat" description="WD" evidence="8">
    <location>
        <begin position="131"/>
        <end position="173"/>
    </location>
</feature>
<evidence type="ECO:0000256" key="1">
    <source>
        <dbReference type="ARBA" id="ARBA00009482"/>
    </source>
</evidence>
<keyword evidence="3 8" id="KW-0853">WD repeat</keyword>
<feature type="compositionally biased region" description="Polar residues" evidence="11">
    <location>
        <begin position="451"/>
        <end position="474"/>
    </location>
</feature>
<dbReference type="InterPro" id="IPR020472">
    <property type="entry name" value="WD40_PAC1"/>
</dbReference>
<dbReference type="EMBL" id="BACD03000017">
    <property type="protein sequence ID" value="GAO48820.1"/>
    <property type="molecule type" value="Genomic_DNA"/>
</dbReference>
<protein>
    <recommendedName>
        <fullName evidence="9">Coronin</fullName>
    </recommendedName>
</protein>
<dbReference type="SMART" id="SM01167">
    <property type="entry name" value="DUF1900"/>
    <property type="match status" value="1"/>
</dbReference>
<dbReference type="Pfam" id="PF00400">
    <property type="entry name" value="WD40"/>
    <property type="match status" value="3"/>
</dbReference>
<evidence type="ECO:0000256" key="8">
    <source>
        <dbReference type="PROSITE-ProRule" id="PRU00221"/>
    </source>
</evidence>
<dbReference type="InterPro" id="IPR015048">
    <property type="entry name" value="DUF1899"/>
</dbReference>
<evidence type="ECO:0000256" key="6">
    <source>
        <dbReference type="ARBA" id="ARBA00023203"/>
    </source>
</evidence>
<feature type="domain" description="DUF1899" evidence="12">
    <location>
        <begin position="4"/>
        <end position="68"/>
    </location>
</feature>
<comment type="subunit">
    <text evidence="7">Binds to F-actin.</text>
</comment>
<feature type="coiled-coil region" evidence="10">
    <location>
        <begin position="553"/>
        <end position="598"/>
    </location>
</feature>
<dbReference type="InterPro" id="IPR001680">
    <property type="entry name" value="WD40_rpt"/>
</dbReference>
<dbReference type="GO" id="GO:0007015">
    <property type="term" value="P:actin filament organization"/>
    <property type="evidence" value="ECO:0007669"/>
    <property type="project" value="TreeGrafter"/>
</dbReference>
<dbReference type="InterPro" id="IPR015505">
    <property type="entry name" value="Coronin"/>
</dbReference>
<organism evidence="13 14">
    <name type="scientific">Saitoella complicata (strain BCRC 22490 / CBS 7301 / JCM 7358 / NBRC 10748 / NRRL Y-17804)</name>
    <dbReference type="NCBI Taxonomy" id="698492"/>
    <lineage>
        <taxon>Eukaryota</taxon>
        <taxon>Fungi</taxon>
        <taxon>Dikarya</taxon>
        <taxon>Ascomycota</taxon>
        <taxon>Taphrinomycotina</taxon>
        <taxon>Taphrinomycotina incertae sedis</taxon>
        <taxon>Saitoella</taxon>
    </lineage>
</organism>
<keyword evidence="14" id="KW-1185">Reference proteome</keyword>
<evidence type="ECO:0000256" key="2">
    <source>
        <dbReference type="ARBA" id="ARBA00022553"/>
    </source>
</evidence>
<feature type="region of interest" description="Disordered" evidence="11">
    <location>
        <begin position="413"/>
        <end position="501"/>
    </location>
</feature>
<reference evidence="13 14" key="3">
    <citation type="journal article" date="2015" name="Genome Announc.">
        <title>Draft Genome Sequence of the Archiascomycetous Yeast Saitoella complicata.</title>
        <authorList>
            <person name="Yamauchi K."/>
            <person name="Kondo S."/>
            <person name="Hamamoto M."/>
            <person name="Takahashi Y."/>
            <person name="Ogura Y."/>
            <person name="Hayashi T."/>
            <person name="Nishida H."/>
        </authorList>
    </citation>
    <scope>NUCLEOTIDE SEQUENCE [LARGE SCALE GENOMIC DNA]</scope>
    <source>
        <strain evidence="13 14">NRRL Y-17804</strain>
    </source>
</reference>
<dbReference type="PRINTS" id="PR00320">
    <property type="entry name" value="GPROTEINBRPT"/>
</dbReference>
<dbReference type="PROSITE" id="PS00678">
    <property type="entry name" value="WD_REPEATS_1"/>
    <property type="match status" value="1"/>
</dbReference>
<accession>A0A0E9NHD4</accession>
<dbReference type="InterPro" id="IPR019775">
    <property type="entry name" value="WD40_repeat_CS"/>
</dbReference>
<dbReference type="PANTHER" id="PTHR10856">
    <property type="entry name" value="CORONIN"/>
    <property type="match status" value="1"/>
</dbReference>
<dbReference type="STRING" id="698492.A0A0E9NHD4"/>
<dbReference type="Pfam" id="PF16300">
    <property type="entry name" value="WD40_4"/>
    <property type="match status" value="1"/>
</dbReference>
<dbReference type="PANTHER" id="PTHR10856:SF0">
    <property type="entry name" value="CORONIN"/>
    <property type="match status" value="1"/>
</dbReference>
<feature type="repeat" description="WD" evidence="8">
    <location>
        <begin position="173"/>
        <end position="214"/>
    </location>
</feature>
<dbReference type="InterPro" id="IPR036322">
    <property type="entry name" value="WD40_repeat_dom_sf"/>
</dbReference>
<dbReference type="InterPro" id="IPR015943">
    <property type="entry name" value="WD40/YVTN_repeat-like_dom_sf"/>
</dbReference>
<keyword evidence="4 9" id="KW-0677">Repeat</keyword>
<keyword evidence="6" id="KW-0009">Actin-binding</keyword>
<dbReference type="SMART" id="SM01166">
    <property type="entry name" value="DUF1899"/>
    <property type="match status" value="1"/>
</dbReference>
<evidence type="ECO:0000256" key="7">
    <source>
        <dbReference type="ARBA" id="ARBA00062568"/>
    </source>
</evidence>
<sequence length="665" mass="73115">MSGRFVRASKYRHIYGNSTKRELCYDNVKVTKNAWDSNLIKVNPLYLSINWNASGGGAFAVVPLNERGKLPDQIPLFRGHSAPVLDTDFNPFNDQLVASASDDGKICLWTIPDNFSLFNEEQEDVTPISKLSGHSRKVGHVQFHPTADNVLSSTSGDYTVKLWDISTGQDKITLKHTDIIQSLSWNRQGTLMVTTSRDKKIRIWDPRSPDPVKVSNGHEGAKTSRAVWLGDMDRIATTGFSKRSDRQLALWDTNDMSKPIGGFQVLDTSSGVLMPFYDQDTMVLYLAGKGDGNIRYYELENDDFHFLHEYKSTDPQRGMAFMPKRALNIHENEVMRAYKSINDAVVEPISFIVPRRAESFQSDIYPPALSAEPAISADKWFAGENAEPNVMDMEALYTAGSEGNTPVNSVKREFKPAERPTAMATFGLSRETSMPGQKKEETFSAPKKTMSMPTPSFTSASTSEAISKAPSASISEKDTPPKAESPKEKTPSPAPSAVTSAVKSITEPVMSAVKAVTSTSASAISATSTDSGPSNNEDVVSLQKSLKDILATVQSLRDQIADQAKSLARVEEMHEKDIQEKDKRIVALEEALKKLTVDSSTSRGEADDVVAEKDAKIRAGGGCERYLGLTWIGPAENDTFVILSLSLSDMVYLSYIAHKSSHTLR</sequence>
<evidence type="ECO:0000256" key="10">
    <source>
        <dbReference type="SAM" id="Coils"/>
    </source>
</evidence>